<evidence type="ECO:0000313" key="5">
    <source>
        <dbReference type="EMBL" id="PLW87004.1"/>
    </source>
</evidence>
<dbReference type="AlphaFoldDB" id="A0AAP8MGJ3"/>
<comment type="caution">
    <text evidence="5">The sequence shown here is derived from an EMBL/GenBank/DDBJ whole genome shotgun (WGS) entry which is preliminary data.</text>
</comment>
<evidence type="ECO:0000256" key="2">
    <source>
        <dbReference type="ARBA" id="ARBA00023110"/>
    </source>
</evidence>
<dbReference type="Pfam" id="PF00160">
    <property type="entry name" value="Pro_isomerase"/>
    <property type="match status" value="1"/>
</dbReference>
<dbReference type="EC" id="5.2.1.8" evidence="1"/>
<dbReference type="GO" id="GO:0003755">
    <property type="term" value="F:peptidyl-prolyl cis-trans isomerase activity"/>
    <property type="evidence" value="ECO:0007669"/>
    <property type="project" value="UniProtKB-KW"/>
</dbReference>
<dbReference type="InterPro" id="IPR044665">
    <property type="entry name" value="E_coli_cyclophilin_A-like"/>
</dbReference>
<reference evidence="5 6" key="1">
    <citation type="submission" date="2018-01" db="EMBL/GenBank/DDBJ databases">
        <title>The draft genome sequence of Halioglobus japonicus S1-36.</title>
        <authorList>
            <person name="Du Z.-J."/>
            <person name="Shi M.-J."/>
        </authorList>
    </citation>
    <scope>NUCLEOTIDE SEQUENCE [LARGE SCALE GENOMIC DNA]</scope>
    <source>
        <strain evidence="5 6">S1-36</strain>
    </source>
</reference>
<dbReference type="Gene3D" id="2.40.100.10">
    <property type="entry name" value="Cyclophilin-like"/>
    <property type="match status" value="1"/>
</dbReference>
<dbReference type="PANTHER" id="PTHR43246">
    <property type="entry name" value="PEPTIDYL-PROLYL CIS-TRANS ISOMERASE CYP38, CHLOROPLASTIC"/>
    <property type="match status" value="1"/>
</dbReference>
<name>A0AAP8MGJ3_9GAMM</name>
<feature type="domain" description="PPIase cyclophilin-type" evidence="4">
    <location>
        <begin position="8"/>
        <end position="170"/>
    </location>
</feature>
<dbReference type="RefSeq" id="WP_102106297.1">
    <property type="nucleotide sequence ID" value="NZ_CP019450.1"/>
</dbReference>
<keyword evidence="6" id="KW-1185">Reference proteome</keyword>
<evidence type="ECO:0000256" key="3">
    <source>
        <dbReference type="ARBA" id="ARBA00023235"/>
    </source>
</evidence>
<evidence type="ECO:0000259" key="4">
    <source>
        <dbReference type="PROSITE" id="PS50072"/>
    </source>
</evidence>
<dbReference type="InterPro" id="IPR002130">
    <property type="entry name" value="Cyclophilin-type_PPIase_dom"/>
</dbReference>
<keyword evidence="2" id="KW-0697">Rotamase</keyword>
<protein>
    <recommendedName>
        <fullName evidence="1">peptidylprolyl isomerase</fullName>
        <ecNumber evidence="1">5.2.1.8</ecNumber>
    </recommendedName>
</protein>
<organism evidence="5 6">
    <name type="scientific">Halioglobus japonicus</name>
    <dbReference type="NCBI Taxonomy" id="930805"/>
    <lineage>
        <taxon>Bacteria</taxon>
        <taxon>Pseudomonadati</taxon>
        <taxon>Pseudomonadota</taxon>
        <taxon>Gammaproteobacteria</taxon>
        <taxon>Cellvibrionales</taxon>
        <taxon>Halieaceae</taxon>
        <taxon>Halioglobus</taxon>
    </lineage>
</organism>
<sequence>MSLVFDTGTVALETLNWEAPITAANFLHYVNTGFYDQTLVHRAINNFMIQMGWIAYLGLDVLDRVQWEAKEPGPAILNEASNGLSNTRGTLAMARTSDPNSATSQFFINQVDNTFLDYGSANNPDGYAVFARVISGMAVVDGIAGERTTSVNGIGRDVPARGVILESATVTAP</sequence>
<accession>A0AAP8MGJ3</accession>
<dbReference type="Proteomes" id="UP000235162">
    <property type="component" value="Unassembled WGS sequence"/>
</dbReference>
<proteinExistence type="predicted"/>
<dbReference type="EMBL" id="PKUR01000002">
    <property type="protein sequence ID" value="PLW87004.1"/>
    <property type="molecule type" value="Genomic_DNA"/>
</dbReference>
<evidence type="ECO:0000313" key="6">
    <source>
        <dbReference type="Proteomes" id="UP000235162"/>
    </source>
</evidence>
<dbReference type="InterPro" id="IPR029000">
    <property type="entry name" value="Cyclophilin-like_dom_sf"/>
</dbReference>
<evidence type="ECO:0000256" key="1">
    <source>
        <dbReference type="ARBA" id="ARBA00013194"/>
    </source>
</evidence>
<keyword evidence="3" id="KW-0413">Isomerase</keyword>
<gene>
    <name evidence="5" type="ORF">C0029_09465</name>
</gene>
<dbReference type="PROSITE" id="PS50072">
    <property type="entry name" value="CSA_PPIASE_2"/>
    <property type="match status" value="1"/>
</dbReference>
<dbReference type="SUPFAM" id="SSF50891">
    <property type="entry name" value="Cyclophilin-like"/>
    <property type="match status" value="1"/>
</dbReference>